<gene>
    <name evidence="5" type="ORF">ACD661_14805</name>
</gene>
<dbReference type="Proteomes" id="UP001615550">
    <property type="component" value="Unassembled WGS sequence"/>
</dbReference>
<reference evidence="5 6" key="1">
    <citation type="submission" date="2024-08" db="EMBL/GenBank/DDBJ databases">
        <title>Draft Genome Sequence of Legionella lytica strain DSB2004, Isolated From a Fire Sprinkler System.</title>
        <authorList>
            <person name="Everhart A.D."/>
            <person name="Kidane D.T."/>
            <person name="Farone A.L."/>
            <person name="Farone M.B."/>
        </authorList>
    </citation>
    <scope>NUCLEOTIDE SEQUENCE [LARGE SCALE GENOMIC DNA]</scope>
    <source>
        <strain evidence="5 6">DSB2004</strain>
    </source>
</reference>
<dbReference type="CDD" id="cd02247">
    <property type="entry name" value="cupin_pirin_C"/>
    <property type="match status" value="1"/>
</dbReference>
<evidence type="ECO:0000256" key="2">
    <source>
        <dbReference type="RuleBase" id="RU003457"/>
    </source>
</evidence>
<name>A0ABW8DE96_9GAMM</name>
<dbReference type="EMBL" id="JBGORX010000009">
    <property type="protein sequence ID" value="MFJ1269830.1"/>
    <property type="molecule type" value="Genomic_DNA"/>
</dbReference>
<dbReference type="PIRSF" id="PIRSF006232">
    <property type="entry name" value="Pirin"/>
    <property type="match status" value="1"/>
</dbReference>
<evidence type="ECO:0000313" key="6">
    <source>
        <dbReference type="Proteomes" id="UP001615550"/>
    </source>
</evidence>
<evidence type="ECO:0000313" key="5">
    <source>
        <dbReference type="EMBL" id="MFJ1269830.1"/>
    </source>
</evidence>
<sequence length="310" mass="34573">MSDLITKAQLSDSKDCPEFSAKPVHQMIKTRQALLGEKLVISRALPTRERRMIGAWCFLDHFGPLFLQQGHEFDVAPHPHIGLQTFTWIMDGEILHQDSLGSKQLIKAGQVNLMTAGRGIAHSEESIHSGGALQGVQLWIALPDSVRHMEPDFKHYSEVPVIEHAGLVIDLMVGELLGVKAPVSVYSPLIGLDINTTTKSVHTQLPLNPSFEYGILPLEGEINIEGTLIDPTKLLYLGCGRSELELNIPQKTRFLLIGGEPFNEEILIWWNFVARSKQEIIEATNNWNNHTYFAEVQGYVGKRTSAPIMP</sequence>
<dbReference type="InterPro" id="IPR011051">
    <property type="entry name" value="RmlC_Cupin_sf"/>
</dbReference>
<dbReference type="SUPFAM" id="SSF51182">
    <property type="entry name" value="RmlC-like cupins"/>
    <property type="match status" value="1"/>
</dbReference>
<feature type="domain" description="Pirin N-terminal" evidence="3">
    <location>
        <begin position="42"/>
        <end position="140"/>
    </location>
</feature>
<evidence type="ECO:0000259" key="3">
    <source>
        <dbReference type="Pfam" id="PF02678"/>
    </source>
</evidence>
<comment type="similarity">
    <text evidence="1 2">Belongs to the pirin family.</text>
</comment>
<protein>
    <submittedName>
        <fullName evidence="5">Pirin family protein</fullName>
    </submittedName>
</protein>
<proteinExistence type="inferred from homology"/>
<dbReference type="Gene3D" id="2.60.120.10">
    <property type="entry name" value="Jelly Rolls"/>
    <property type="match status" value="2"/>
</dbReference>
<dbReference type="PANTHER" id="PTHR13903">
    <property type="entry name" value="PIRIN-RELATED"/>
    <property type="match status" value="1"/>
</dbReference>
<evidence type="ECO:0000259" key="4">
    <source>
        <dbReference type="Pfam" id="PF05726"/>
    </source>
</evidence>
<keyword evidence="6" id="KW-1185">Reference proteome</keyword>
<organism evidence="5 6">
    <name type="scientific">Legionella lytica</name>
    <dbReference type="NCBI Taxonomy" id="96232"/>
    <lineage>
        <taxon>Bacteria</taxon>
        <taxon>Pseudomonadati</taxon>
        <taxon>Pseudomonadota</taxon>
        <taxon>Gammaproteobacteria</taxon>
        <taxon>Legionellales</taxon>
        <taxon>Legionellaceae</taxon>
        <taxon>Legionella</taxon>
    </lineage>
</organism>
<dbReference type="InterPro" id="IPR003829">
    <property type="entry name" value="Pirin_N_dom"/>
</dbReference>
<dbReference type="Pfam" id="PF02678">
    <property type="entry name" value="Pirin"/>
    <property type="match status" value="1"/>
</dbReference>
<feature type="domain" description="Pirin C-terminal" evidence="4">
    <location>
        <begin position="199"/>
        <end position="291"/>
    </location>
</feature>
<dbReference type="RefSeq" id="WP_400188644.1">
    <property type="nucleotide sequence ID" value="NZ_JBGORX010000009.1"/>
</dbReference>
<dbReference type="Pfam" id="PF05726">
    <property type="entry name" value="Pirin_C"/>
    <property type="match status" value="1"/>
</dbReference>
<dbReference type="InterPro" id="IPR008778">
    <property type="entry name" value="Pirin_C_dom"/>
</dbReference>
<accession>A0ABW8DE96</accession>
<dbReference type="InterPro" id="IPR014710">
    <property type="entry name" value="RmlC-like_jellyroll"/>
</dbReference>
<evidence type="ECO:0000256" key="1">
    <source>
        <dbReference type="ARBA" id="ARBA00008416"/>
    </source>
</evidence>
<dbReference type="InterPro" id="IPR012093">
    <property type="entry name" value="Pirin"/>
</dbReference>
<comment type="caution">
    <text evidence="5">The sequence shown here is derived from an EMBL/GenBank/DDBJ whole genome shotgun (WGS) entry which is preliminary data.</text>
</comment>
<dbReference type="CDD" id="cd02909">
    <property type="entry name" value="cupin_pirin_N"/>
    <property type="match status" value="1"/>
</dbReference>
<dbReference type="PANTHER" id="PTHR13903:SF8">
    <property type="entry name" value="PIRIN"/>
    <property type="match status" value="1"/>
</dbReference>